<dbReference type="Proteomes" id="UP001149954">
    <property type="component" value="Unassembled WGS sequence"/>
</dbReference>
<organism evidence="2 3">
    <name type="scientific">Penicillium fimorum</name>
    <dbReference type="NCBI Taxonomy" id="1882269"/>
    <lineage>
        <taxon>Eukaryota</taxon>
        <taxon>Fungi</taxon>
        <taxon>Dikarya</taxon>
        <taxon>Ascomycota</taxon>
        <taxon>Pezizomycotina</taxon>
        <taxon>Eurotiomycetes</taxon>
        <taxon>Eurotiomycetidae</taxon>
        <taxon>Eurotiales</taxon>
        <taxon>Aspergillaceae</taxon>
        <taxon>Penicillium</taxon>
    </lineage>
</organism>
<feature type="region of interest" description="Disordered" evidence="1">
    <location>
        <begin position="442"/>
        <end position="502"/>
    </location>
</feature>
<feature type="compositionally biased region" description="Polar residues" evidence="1">
    <location>
        <begin position="305"/>
        <end position="320"/>
    </location>
</feature>
<protein>
    <recommendedName>
        <fullName evidence="4">Fungal N-terminal domain-containing protein</fullName>
    </recommendedName>
</protein>
<feature type="compositionally biased region" description="Low complexity" evidence="1">
    <location>
        <begin position="514"/>
        <end position="550"/>
    </location>
</feature>
<name>A0A9X0C5I7_9EURO</name>
<dbReference type="InterPro" id="IPR039327">
    <property type="entry name" value="CON7-like"/>
</dbReference>
<gene>
    <name evidence="2" type="ORF">N7463_005756</name>
</gene>
<dbReference type="OrthoDB" id="5431013at2759"/>
<dbReference type="AlphaFoldDB" id="A0A9X0C5I7"/>
<evidence type="ECO:0008006" key="4">
    <source>
        <dbReference type="Google" id="ProtNLM"/>
    </source>
</evidence>
<feature type="region of interest" description="Disordered" evidence="1">
    <location>
        <begin position="296"/>
        <end position="320"/>
    </location>
</feature>
<dbReference type="PANTHER" id="PTHR36167">
    <property type="entry name" value="C2H2 FINGER DOMAIN TRANSCRIPTION FACTOR (EUROFUNG)-RELATED"/>
    <property type="match status" value="1"/>
</dbReference>
<proteinExistence type="predicted"/>
<keyword evidence="3" id="KW-1185">Reference proteome</keyword>
<dbReference type="EMBL" id="JAPWDS010000003">
    <property type="protein sequence ID" value="KAJ5502882.1"/>
    <property type="molecule type" value="Genomic_DNA"/>
</dbReference>
<feature type="compositionally biased region" description="Polar residues" evidence="1">
    <location>
        <begin position="464"/>
        <end position="488"/>
    </location>
</feature>
<accession>A0A9X0C5I7</accession>
<dbReference type="GO" id="GO:0006355">
    <property type="term" value="P:regulation of DNA-templated transcription"/>
    <property type="evidence" value="ECO:0007669"/>
    <property type="project" value="InterPro"/>
</dbReference>
<reference evidence="2" key="2">
    <citation type="journal article" date="2023" name="IMA Fungus">
        <title>Comparative genomic study of the Penicillium genus elucidates a diverse pangenome and 15 lateral gene transfer events.</title>
        <authorList>
            <person name="Petersen C."/>
            <person name="Sorensen T."/>
            <person name="Nielsen M.R."/>
            <person name="Sondergaard T.E."/>
            <person name="Sorensen J.L."/>
            <person name="Fitzpatrick D.A."/>
            <person name="Frisvad J.C."/>
            <person name="Nielsen K.L."/>
        </authorList>
    </citation>
    <scope>NUCLEOTIDE SEQUENCE</scope>
    <source>
        <strain evidence="2">IBT 29495</strain>
    </source>
</reference>
<evidence type="ECO:0000313" key="3">
    <source>
        <dbReference type="Proteomes" id="UP001149954"/>
    </source>
</evidence>
<evidence type="ECO:0000256" key="1">
    <source>
        <dbReference type="SAM" id="MobiDB-lite"/>
    </source>
</evidence>
<comment type="caution">
    <text evidence="2">The sequence shown here is derived from an EMBL/GenBank/DDBJ whole genome shotgun (WGS) entry which is preliminary data.</text>
</comment>
<feature type="compositionally biased region" description="Basic and acidic residues" evidence="1">
    <location>
        <begin position="562"/>
        <end position="579"/>
    </location>
</feature>
<dbReference type="PANTHER" id="PTHR36167:SF3">
    <property type="entry name" value="C2H2 FINGER DOMAIN TRANSCRIPTION FACTOR (EUROFUNG)-RELATED"/>
    <property type="match status" value="1"/>
</dbReference>
<sequence length="614" mass="68049">MSGLEIIGIAASIIQVADLGTSLSVKLFSFYRRVKNANETIQLLSNEVALVSAILRELGDNLKGGKSSELCSDEAFQTLEYVLGQCRGVLRQIEKIVDVNDPSSRSRLQQVTGKLKLVLLEPRLDPLKSDLDRLKSTMLLLLNVIMFAGKVRNNDIPNDQEQRVLIETLLQEKQLEKNSENSFPPHYQQAQQMLDSKMTDSTPKSNPFQEGEFAEVYEYNGLIHKILHEIDSCKSKLENSRCSRLRKGVLNVHDSEIIRFQLTHGHSVLHHFDKSLLIDGKGNWESPRTLISDHIHKPMSKEDSPQTAKQHRTQPPTSTSIETLAAKPKKWVLITTDNLNFRLVDISDIPSVDTLRAMVCHHLGISDWASAQIFLAEPGQLEHGEPMSDTNLTYCCRIKSDLGAPLKLFVRGIFSNLSLPRLPSPKEPSALTNVPSLGQTSVRRDYSWARPTVQTHGPGAEFTSMDQMNNATGTSVPAPVISSTNQEDAISEPDRSAAPYSPSLAAYSPVASPSFSPTSPSFSPTSPSFSPTSPSYSPVSPSYSPVSPSSRPTFGPPFEESVQLREKSHEESDDKEYSHPDSSLATKISIAIPESFEDLLLRWTKLRLNEVEAL</sequence>
<reference evidence="2" key="1">
    <citation type="submission" date="2022-12" db="EMBL/GenBank/DDBJ databases">
        <authorList>
            <person name="Petersen C."/>
        </authorList>
    </citation>
    <scope>NUCLEOTIDE SEQUENCE</scope>
    <source>
        <strain evidence="2">IBT 29495</strain>
    </source>
</reference>
<evidence type="ECO:0000313" key="2">
    <source>
        <dbReference type="EMBL" id="KAJ5502882.1"/>
    </source>
</evidence>
<feature type="region of interest" description="Disordered" evidence="1">
    <location>
        <begin position="514"/>
        <end position="584"/>
    </location>
</feature>